<dbReference type="EMBL" id="BSXW01000334">
    <property type="protein sequence ID" value="GMF19101.1"/>
    <property type="molecule type" value="Genomic_DNA"/>
</dbReference>
<feature type="region of interest" description="Disordered" evidence="2">
    <location>
        <begin position="784"/>
        <end position="808"/>
    </location>
</feature>
<reference evidence="3" key="1">
    <citation type="submission" date="2023-04" db="EMBL/GenBank/DDBJ databases">
        <title>Phytophthora lilii NBRC 32176.</title>
        <authorList>
            <person name="Ichikawa N."/>
            <person name="Sato H."/>
            <person name="Tonouchi N."/>
        </authorList>
    </citation>
    <scope>NUCLEOTIDE SEQUENCE</scope>
    <source>
        <strain evidence="3">NBRC 32176</strain>
    </source>
</reference>
<name>A0A9W6WVI6_9STRA</name>
<feature type="coiled-coil region" evidence="1">
    <location>
        <begin position="385"/>
        <end position="419"/>
    </location>
</feature>
<evidence type="ECO:0000256" key="2">
    <source>
        <dbReference type="SAM" id="MobiDB-lite"/>
    </source>
</evidence>
<accession>A0A9W6WVI6</accession>
<dbReference type="OrthoDB" id="167407at2759"/>
<evidence type="ECO:0000256" key="1">
    <source>
        <dbReference type="SAM" id="Coils"/>
    </source>
</evidence>
<evidence type="ECO:0000313" key="3">
    <source>
        <dbReference type="EMBL" id="GMF19101.1"/>
    </source>
</evidence>
<organism evidence="3 4">
    <name type="scientific">Phytophthora lilii</name>
    <dbReference type="NCBI Taxonomy" id="2077276"/>
    <lineage>
        <taxon>Eukaryota</taxon>
        <taxon>Sar</taxon>
        <taxon>Stramenopiles</taxon>
        <taxon>Oomycota</taxon>
        <taxon>Peronosporomycetes</taxon>
        <taxon>Peronosporales</taxon>
        <taxon>Peronosporaceae</taxon>
        <taxon>Phytophthora</taxon>
    </lineage>
</organism>
<feature type="compositionally biased region" description="Polar residues" evidence="2">
    <location>
        <begin position="677"/>
        <end position="702"/>
    </location>
</feature>
<gene>
    <name evidence="3" type="ORF">Plil01_000724700</name>
</gene>
<dbReference type="AlphaFoldDB" id="A0A9W6WVI6"/>
<keyword evidence="1" id="KW-0175">Coiled coil</keyword>
<dbReference type="Proteomes" id="UP001165083">
    <property type="component" value="Unassembled WGS sequence"/>
</dbReference>
<feature type="region of interest" description="Disordered" evidence="2">
    <location>
        <begin position="643"/>
        <end position="742"/>
    </location>
</feature>
<feature type="compositionally biased region" description="Low complexity" evidence="2">
    <location>
        <begin position="657"/>
        <end position="669"/>
    </location>
</feature>
<dbReference type="SUPFAM" id="SSF57997">
    <property type="entry name" value="Tropomyosin"/>
    <property type="match status" value="1"/>
</dbReference>
<evidence type="ECO:0000313" key="4">
    <source>
        <dbReference type="Proteomes" id="UP001165083"/>
    </source>
</evidence>
<keyword evidence="4" id="KW-1185">Reference proteome</keyword>
<dbReference type="SUPFAM" id="SSF52047">
    <property type="entry name" value="RNI-like"/>
    <property type="match status" value="1"/>
</dbReference>
<protein>
    <submittedName>
        <fullName evidence="3">Unnamed protein product</fullName>
    </submittedName>
</protein>
<feature type="compositionally biased region" description="Polar residues" evidence="2">
    <location>
        <begin position="720"/>
        <end position="732"/>
    </location>
</feature>
<feature type="compositionally biased region" description="Acidic residues" evidence="2">
    <location>
        <begin position="784"/>
        <end position="793"/>
    </location>
</feature>
<proteinExistence type="predicted"/>
<dbReference type="InterPro" id="IPR032675">
    <property type="entry name" value="LRR_dom_sf"/>
</dbReference>
<sequence>MSQLLEKELQSHEELRRAHAELQGEHRKLQEQVTLLNQVLDSVESKHAELTKSHTTLTTSYEAAQTTIETLQCEVLVMQNKLATSDTHVQVVTEYEDKIQQWERTCHELERKCENKMQKLFQTQKLASAAQEEAQRALHRQEELEQEVHNAHDQMIQANAIMRTMEAKLEANLKSAQRSGSQESAFPYLLRRLDALQDQCAAAVESNDILKSALEQMQDPPLDVSSWIKPGELVDETSRAASCISGSMYLHLARDKYLLESPYPIELLCDQTVARALSGCSTSTTSFTGVKKKTFVPFRVMCKAIQLKENQHQETEDQLNQLFTLSADSNDTSGASYLNRSNINAFLEVIQSSAARKKFKSLVIGKLAECLNKLRELAHRSSSESAAQNASIQLLQREVADLQQKLKRCQSDHSETNADGHATSMKSSQQLFKARQFLLKMVDVYAEKQQDNDHRQMTFLTQPLSSDMLIANAHSSYNDNSKIPDDRLCLADSGLEDEDVGQLLLKILVSGVRFREIILDSNNLSDVGAQHVADFLEKILGGVQVVSLAGNNRITQRGIDLIRRGLLQNQCVQRVREDERKVENGVVLLGLALDQNFQVNGKANEIFRIVLPMVSRVEESELKHATSEDVDALTEKLRQLGFRYNIRQPSRPSRVRSTTTSSSKKLSTTHQDVPQPRSFQAAPSINTNRRASLPSNRGTSFNRRPVSRSSENSINRRRSLPSSSVNNDGPSSQRQQIKQQQDLRYKSLEAAIQRASAPHSRAQVLLSALADALAVDADDDIVLEESSPDSEADAESKVTSGSMPKLPEPTSAALLSELRESSLVDDLLLEVAESNDEYPPSDSSVLSGVSEGVSGTALVCTGESVAEASVTGSVVVVEEIGVCVIVDGALVVDAGTSVAVSGALAVETGVCITGTLDGVAVVAIGASVTASGVETGVWVTVGAAFVGTGASVAASGALVAETEG</sequence>
<feature type="coiled-coil region" evidence="1">
    <location>
        <begin position="5"/>
        <end position="161"/>
    </location>
</feature>
<comment type="caution">
    <text evidence="3">The sequence shown here is derived from an EMBL/GenBank/DDBJ whole genome shotgun (WGS) entry which is preliminary data.</text>
</comment>
<dbReference type="Gene3D" id="3.80.10.10">
    <property type="entry name" value="Ribonuclease Inhibitor"/>
    <property type="match status" value="1"/>
</dbReference>